<evidence type="ECO:0000256" key="3">
    <source>
        <dbReference type="ARBA" id="ARBA00022741"/>
    </source>
</evidence>
<accession>A0A9W5S029</accession>
<dbReference type="InterPro" id="IPR003439">
    <property type="entry name" value="ABC_transporter-like_ATP-bd"/>
</dbReference>
<gene>
    <name evidence="8" type="ORF">BG53_03480</name>
</gene>
<keyword evidence="6" id="KW-0472">Membrane</keyword>
<evidence type="ECO:0000256" key="5">
    <source>
        <dbReference type="ARBA" id="ARBA00022967"/>
    </source>
</evidence>
<keyword evidence="4 8" id="KW-0067">ATP-binding</keyword>
<dbReference type="GO" id="GO:0005524">
    <property type="term" value="F:ATP binding"/>
    <property type="evidence" value="ECO:0007669"/>
    <property type="project" value="UniProtKB-KW"/>
</dbReference>
<organism evidence="8 9">
    <name type="scientific">Paenibacillus darwinianus</name>
    <dbReference type="NCBI Taxonomy" id="1380763"/>
    <lineage>
        <taxon>Bacteria</taxon>
        <taxon>Bacillati</taxon>
        <taxon>Bacillota</taxon>
        <taxon>Bacilli</taxon>
        <taxon>Bacillales</taxon>
        <taxon>Paenibacillaceae</taxon>
        <taxon>Paenibacillus</taxon>
    </lineage>
</organism>
<feature type="domain" description="ABC transporter" evidence="7">
    <location>
        <begin position="2"/>
        <end position="241"/>
    </location>
</feature>
<dbReference type="InterPro" id="IPR017871">
    <property type="entry name" value="ABC_transporter-like_CS"/>
</dbReference>
<dbReference type="InterPro" id="IPR050086">
    <property type="entry name" value="MetN_ABC_transporter-like"/>
</dbReference>
<keyword evidence="5" id="KW-1278">Translocase</keyword>
<evidence type="ECO:0000313" key="8">
    <source>
        <dbReference type="EMBL" id="EXX87739.1"/>
    </source>
</evidence>
<proteinExistence type="predicted"/>
<dbReference type="PROSITE" id="PS50893">
    <property type="entry name" value="ABC_TRANSPORTER_2"/>
    <property type="match status" value="1"/>
</dbReference>
<dbReference type="Pfam" id="PF00005">
    <property type="entry name" value="ABC_tran"/>
    <property type="match status" value="1"/>
</dbReference>
<dbReference type="PANTHER" id="PTHR43166:SF6">
    <property type="entry name" value="PHOSPHONATES IMPORT ATP-BINDING PROTEIN PHNC"/>
    <property type="match status" value="1"/>
</dbReference>
<name>A0A9W5S029_9BACL</name>
<dbReference type="EMBL" id="JFHU01000145">
    <property type="protein sequence ID" value="EXX87739.1"/>
    <property type="molecule type" value="Genomic_DNA"/>
</dbReference>
<sequence length="241" mass="26892">MIKVMHLMKKIPNGPTVLNDITFQSGRGELIAVMGASGSGKSMLLRCLGLRESWSGGSLWVDGTDIFRKGYTAKLKLWREFAYLEEKPALNPNRTALKNTLVGTRYQTPWWRMLTGMVRNDDYMGAMDMLEKVGLLDKAHAKSSTLSGGERQRVAVARALVHGARVILADEPVTGLDPHAAEAILNDLRNVCHTQGVTMILVLSQNDWAERFADRILGLNEGELVFDITGRRLTQRERMLL</sequence>
<dbReference type="OrthoDB" id="9802264at2"/>
<keyword evidence="9" id="KW-1185">Reference proteome</keyword>
<evidence type="ECO:0000256" key="2">
    <source>
        <dbReference type="ARBA" id="ARBA00022475"/>
    </source>
</evidence>
<dbReference type="Proteomes" id="UP000053750">
    <property type="component" value="Unassembled WGS sequence"/>
</dbReference>
<dbReference type="InterPro" id="IPR003593">
    <property type="entry name" value="AAA+_ATPase"/>
</dbReference>
<dbReference type="SUPFAM" id="SSF52540">
    <property type="entry name" value="P-loop containing nucleoside triphosphate hydrolases"/>
    <property type="match status" value="1"/>
</dbReference>
<evidence type="ECO:0000256" key="1">
    <source>
        <dbReference type="ARBA" id="ARBA00022448"/>
    </source>
</evidence>
<dbReference type="RefSeq" id="WP_036579530.1">
    <property type="nucleotide sequence ID" value="NZ_KK082127.1"/>
</dbReference>
<dbReference type="Gene3D" id="3.40.50.300">
    <property type="entry name" value="P-loop containing nucleotide triphosphate hydrolases"/>
    <property type="match status" value="1"/>
</dbReference>
<dbReference type="PANTHER" id="PTHR43166">
    <property type="entry name" value="AMINO ACID IMPORT ATP-BINDING PROTEIN"/>
    <property type="match status" value="1"/>
</dbReference>
<keyword evidence="2" id="KW-1003">Cell membrane</keyword>
<evidence type="ECO:0000256" key="4">
    <source>
        <dbReference type="ARBA" id="ARBA00022840"/>
    </source>
</evidence>
<evidence type="ECO:0000259" key="7">
    <source>
        <dbReference type="PROSITE" id="PS50893"/>
    </source>
</evidence>
<evidence type="ECO:0000256" key="6">
    <source>
        <dbReference type="ARBA" id="ARBA00023136"/>
    </source>
</evidence>
<protein>
    <submittedName>
        <fullName evidence="8">Phosphonate ABC transporter ATP-binding protein</fullName>
    </submittedName>
</protein>
<comment type="caution">
    <text evidence="8">The sequence shown here is derived from an EMBL/GenBank/DDBJ whole genome shotgun (WGS) entry which is preliminary data.</text>
</comment>
<keyword evidence="1" id="KW-0813">Transport</keyword>
<dbReference type="SMART" id="SM00382">
    <property type="entry name" value="AAA"/>
    <property type="match status" value="1"/>
</dbReference>
<keyword evidence="3" id="KW-0547">Nucleotide-binding</keyword>
<dbReference type="PROSITE" id="PS00211">
    <property type="entry name" value="ABC_TRANSPORTER_1"/>
    <property type="match status" value="1"/>
</dbReference>
<evidence type="ECO:0000313" key="9">
    <source>
        <dbReference type="Proteomes" id="UP000053750"/>
    </source>
</evidence>
<dbReference type="GO" id="GO:0016887">
    <property type="term" value="F:ATP hydrolysis activity"/>
    <property type="evidence" value="ECO:0007669"/>
    <property type="project" value="InterPro"/>
</dbReference>
<reference evidence="8 9" key="1">
    <citation type="submission" date="2014-02" db="EMBL/GenBank/DDBJ databases">
        <title>Genome sequence of Paenibacillus darwinianus reveals adaptive mechanisms for survival in Antarctic soils.</title>
        <authorList>
            <person name="Dsouza M."/>
            <person name="Taylor M.W."/>
            <person name="Turner S.J."/>
            <person name="Aislabie J."/>
        </authorList>
    </citation>
    <scope>NUCLEOTIDE SEQUENCE [LARGE SCALE GENOMIC DNA]</scope>
    <source>
        <strain evidence="8 9">CE1</strain>
    </source>
</reference>
<dbReference type="InterPro" id="IPR027417">
    <property type="entry name" value="P-loop_NTPase"/>
</dbReference>
<dbReference type="AlphaFoldDB" id="A0A9W5S029"/>